<dbReference type="CDD" id="cd07247">
    <property type="entry name" value="SgaA_N_like"/>
    <property type="match status" value="2"/>
</dbReference>
<dbReference type="PROSITE" id="PS51819">
    <property type="entry name" value="VOC"/>
    <property type="match status" value="2"/>
</dbReference>
<dbReference type="RefSeq" id="WP_381826711.1">
    <property type="nucleotide sequence ID" value="NZ_JBHTCF010000001.1"/>
</dbReference>
<dbReference type="InterPro" id="IPR004360">
    <property type="entry name" value="Glyas_Fos-R_dOase_dom"/>
</dbReference>
<dbReference type="Pfam" id="PF00903">
    <property type="entry name" value="Glyoxalase"/>
    <property type="match status" value="2"/>
</dbReference>
<dbReference type="Proteomes" id="UP001596523">
    <property type="component" value="Unassembled WGS sequence"/>
</dbReference>
<dbReference type="EMBL" id="JBHTCF010000001">
    <property type="protein sequence ID" value="MFC7303529.1"/>
    <property type="molecule type" value="Genomic_DNA"/>
</dbReference>
<comment type="caution">
    <text evidence="2">The sequence shown here is derived from an EMBL/GenBank/DDBJ whole genome shotgun (WGS) entry which is preliminary data.</text>
</comment>
<dbReference type="InterPro" id="IPR029068">
    <property type="entry name" value="Glyas_Bleomycin-R_OHBP_Dase"/>
</dbReference>
<evidence type="ECO:0000259" key="1">
    <source>
        <dbReference type="PROSITE" id="PS51819"/>
    </source>
</evidence>
<dbReference type="SUPFAM" id="SSF54593">
    <property type="entry name" value="Glyoxalase/Bleomycin resistance protein/Dihydroxybiphenyl dioxygenase"/>
    <property type="match status" value="2"/>
</dbReference>
<proteinExistence type="predicted"/>
<organism evidence="2 3">
    <name type="scientific">Streptomyces monticola</name>
    <dbReference type="NCBI Taxonomy" id="2666263"/>
    <lineage>
        <taxon>Bacteria</taxon>
        <taxon>Bacillati</taxon>
        <taxon>Actinomycetota</taxon>
        <taxon>Actinomycetes</taxon>
        <taxon>Kitasatosporales</taxon>
        <taxon>Streptomycetaceae</taxon>
        <taxon>Streptomyces</taxon>
    </lineage>
</organism>
<accession>A0ABW2JBZ3</accession>
<dbReference type="InterPro" id="IPR052164">
    <property type="entry name" value="Anthracycline_SecMetBiosynth"/>
</dbReference>
<sequence>MLTTRFVTGSLVWADFSTPDIEGANAFYGTLFGWDAESSGEEFGGYVMYRSDGKDVAGGMAVPPEQGPAAWSLYFRTPDADAAAKAAEQAGGAVVFEPMDVGDLGRMAVLKDAEGASFGVWQPGVMQGFGAVQVPGSLCWAELYAADVPAAAAFYSAVLGLQSFDVPFPGGSYTTLHPAGTEADAMFGGILPAAAAPAGADGGAHWLPYFEVTDCDSAARRAGELGGAVRKAPTDLEGVGRTAHLADPYGARFAVLKSVPQEGSGAGAKP</sequence>
<evidence type="ECO:0000313" key="2">
    <source>
        <dbReference type="EMBL" id="MFC7303529.1"/>
    </source>
</evidence>
<gene>
    <name evidence="2" type="ORF">ACFQVC_04770</name>
</gene>
<dbReference type="PANTHER" id="PTHR33993">
    <property type="entry name" value="GLYOXALASE-RELATED"/>
    <property type="match status" value="1"/>
</dbReference>
<name>A0ABW2JBZ3_9ACTN</name>
<reference evidence="3" key="1">
    <citation type="journal article" date="2019" name="Int. J. Syst. Evol. Microbiol.">
        <title>The Global Catalogue of Microorganisms (GCM) 10K type strain sequencing project: providing services to taxonomists for standard genome sequencing and annotation.</title>
        <authorList>
            <consortium name="The Broad Institute Genomics Platform"/>
            <consortium name="The Broad Institute Genome Sequencing Center for Infectious Disease"/>
            <person name="Wu L."/>
            <person name="Ma J."/>
        </authorList>
    </citation>
    <scope>NUCLEOTIDE SEQUENCE [LARGE SCALE GENOMIC DNA]</scope>
    <source>
        <strain evidence="3">SYNS20</strain>
    </source>
</reference>
<keyword evidence="3" id="KW-1185">Reference proteome</keyword>
<feature type="domain" description="VOC" evidence="1">
    <location>
        <begin position="137"/>
        <end position="258"/>
    </location>
</feature>
<protein>
    <submittedName>
        <fullName evidence="2">VOC family protein</fullName>
    </submittedName>
</protein>
<dbReference type="PANTHER" id="PTHR33993:SF10">
    <property type="entry name" value="CONSERVED PROTEIN"/>
    <property type="match status" value="1"/>
</dbReference>
<dbReference type="InterPro" id="IPR037523">
    <property type="entry name" value="VOC_core"/>
</dbReference>
<evidence type="ECO:0000313" key="3">
    <source>
        <dbReference type="Proteomes" id="UP001596523"/>
    </source>
</evidence>
<dbReference type="Gene3D" id="3.10.180.10">
    <property type="entry name" value="2,3-Dihydroxybiphenyl 1,2-Dioxygenase, domain 1"/>
    <property type="match status" value="2"/>
</dbReference>
<feature type="domain" description="VOC" evidence="1">
    <location>
        <begin position="10"/>
        <end position="123"/>
    </location>
</feature>